<comment type="caution">
    <text evidence="3">The sequence shown here is derived from an EMBL/GenBank/DDBJ whole genome shotgun (WGS) entry which is preliminary data.</text>
</comment>
<keyword evidence="2" id="KW-0472">Membrane</keyword>
<gene>
    <name evidence="3" type="ORF">PflSS101_1517</name>
</gene>
<feature type="transmembrane region" description="Helical" evidence="2">
    <location>
        <begin position="72"/>
        <end position="93"/>
    </location>
</feature>
<reference evidence="3" key="1">
    <citation type="journal article" date="2012" name="PLoS Genet.">
        <title>Comparative Genomics of Plant-Associated Pseudomonas spp.: Insights into Diversity and Inheritance of Traits Involved in Multitrophic Interactions.</title>
        <authorList>
            <person name="Loper J.E."/>
            <person name="Hassan K.A."/>
            <person name="Mavrodi D.V."/>
            <person name="Davis E.W.II."/>
            <person name="Lim C.K."/>
            <person name="Shaffer B.T."/>
            <person name="Elbourne L.D."/>
            <person name="Stockwell V.O."/>
            <person name="Hartney S.L."/>
            <person name="Breakwell K."/>
            <person name="Henkels M.D."/>
            <person name="Tetu S.G."/>
            <person name="Rangel L.I."/>
            <person name="Kidarsa T.A."/>
            <person name="Wilson N.L."/>
            <person name="van de Mortel J.E."/>
            <person name="Song C."/>
            <person name="Blumhagen R."/>
            <person name="Radune D."/>
            <person name="Hostetler J.B."/>
            <person name="Brinkac L.M."/>
            <person name="Durkin A.S."/>
            <person name="Kluepfel D.A."/>
            <person name="Wechter W.P."/>
            <person name="Anderson A.J."/>
            <person name="Kim Y.C."/>
            <person name="Pierson L.S.III."/>
            <person name="Pierson E.A."/>
            <person name="Lindow S.E."/>
            <person name="Kobayashi D.Y."/>
            <person name="Raaijmakers J.M."/>
            <person name="Weller D.M."/>
            <person name="Thomashow L.S."/>
            <person name="Allen A.E."/>
            <person name="Paulsen I.T."/>
        </authorList>
    </citation>
    <scope>NUCLEOTIDE SEQUENCE [LARGE SCALE GENOMIC DNA]</scope>
    <source>
        <strain evidence="3">SS101</strain>
    </source>
</reference>
<dbReference type="Proteomes" id="UP000003213">
    <property type="component" value="Chromosome"/>
</dbReference>
<feature type="transmembrane region" description="Helical" evidence="2">
    <location>
        <begin position="105"/>
        <end position="123"/>
    </location>
</feature>
<protein>
    <submittedName>
        <fullName evidence="3">Putative membrane protein</fullName>
    </submittedName>
</protein>
<dbReference type="PATRIC" id="fig|1038924.3.peg.1479"/>
<dbReference type="HOGENOM" id="CLU_128193_0_0_6"/>
<evidence type="ECO:0000313" key="3">
    <source>
        <dbReference type="EMBL" id="EIK59485.1"/>
    </source>
</evidence>
<evidence type="ECO:0000256" key="1">
    <source>
        <dbReference type="SAM" id="MobiDB-lite"/>
    </source>
</evidence>
<feature type="transmembrane region" description="Helical" evidence="2">
    <location>
        <begin position="129"/>
        <end position="147"/>
    </location>
</feature>
<proteinExistence type="predicted"/>
<accession>I4K445</accession>
<dbReference type="AlphaFoldDB" id="I4K445"/>
<dbReference type="EMBL" id="AHPN01000001">
    <property type="protein sequence ID" value="EIK59485.1"/>
    <property type="molecule type" value="Genomic_DNA"/>
</dbReference>
<evidence type="ECO:0000256" key="2">
    <source>
        <dbReference type="SAM" id="Phobius"/>
    </source>
</evidence>
<keyword evidence="2" id="KW-0812">Transmembrane</keyword>
<feature type="transmembrane region" description="Helical" evidence="2">
    <location>
        <begin position="6"/>
        <end position="27"/>
    </location>
</feature>
<keyword evidence="2" id="KW-1133">Transmembrane helix</keyword>
<name>I4K445_9PSED</name>
<feature type="transmembrane region" description="Helical" evidence="2">
    <location>
        <begin position="39"/>
        <end position="60"/>
    </location>
</feature>
<organism evidence="3">
    <name type="scientific">Pseudomonas lactis</name>
    <dbReference type="NCBI Taxonomy" id="1615674"/>
    <lineage>
        <taxon>Bacteria</taxon>
        <taxon>Pseudomonadati</taxon>
        <taxon>Pseudomonadota</taxon>
        <taxon>Gammaproteobacteria</taxon>
        <taxon>Pseudomonadales</taxon>
        <taxon>Pseudomonadaceae</taxon>
        <taxon>Pseudomonas</taxon>
    </lineage>
</organism>
<sequence length="180" mass="19047">MNVLGKEYTFYLSAIVAILGTVGYHMLMKKIPSTINPLVSIVSIYVAIVILSTLMLPFFLGSGTLLAGLKQMTWLQGGIAFCILMMEIGFLMMYRSGWDLSTGNIVTGAIINIALGFIGVFLLKEGLSYLNIAGVLLCIVGVILIGYKSSSGDQPSGADTHAAVSLVPPSLAPEATAKEP</sequence>
<feature type="region of interest" description="Disordered" evidence="1">
    <location>
        <begin position="154"/>
        <end position="180"/>
    </location>
</feature>